<dbReference type="GO" id="GO:0005737">
    <property type="term" value="C:cytoplasm"/>
    <property type="evidence" value="ECO:0007669"/>
    <property type="project" value="TreeGrafter"/>
</dbReference>
<dbReference type="InterPro" id="IPR015424">
    <property type="entry name" value="PyrdxlP-dep_Trfase"/>
</dbReference>
<dbReference type="SUPFAM" id="SSF53383">
    <property type="entry name" value="PLP-dependent transferases"/>
    <property type="match status" value="1"/>
</dbReference>
<dbReference type="PANTHER" id="PTHR11808:SF35">
    <property type="entry name" value="CYSTATHIONINE GAMMA-SYNTHASE (AFU_ORTHOLOGUE AFUA_7G01590)"/>
    <property type="match status" value="1"/>
</dbReference>
<evidence type="ECO:0000256" key="1">
    <source>
        <dbReference type="ARBA" id="ARBA00001933"/>
    </source>
</evidence>
<evidence type="ECO:0000256" key="3">
    <source>
        <dbReference type="RuleBase" id="RU362118"/>
    </source>
</evidence>
<dbReference type="Gene3D" id="3.90.1150.10">
    <property type="entry name" value="Aspartate Aminotransferase, domain 1"/>
    <property type="match status" value="1"/>
</dbReference>
<dbReference type="Proteomes" id="UP000816034">
    <property type="component" value="Unassembled WGS sequence"/>
</dbReference>
<proteinExistence type="inferred from homology"/>
<dbReference type="GO" id="GO:0030170">
    <property type="term" value="F:pyridoxal phosphate binding"/>
    <property type="evidence" value="ECO:0007669"/>
    <property type="project" value="InterPro"/>
</dbReference>
<evidence type="ECO:0000256" key="2">
    <source>
        <dbReference type="ARBA" id="ARBA00022898"/>
    </source>
</evidence>
<evidence type="ECO:0008006" key="6">
    <source>
        <dbReference type="Google" id="ProtNLM"/>
    </source>
</evidence>
<name>A0AA88KMU9_NAELO</name>
<comment type="caution">
    <text evidence="4">The sequence shown here is derived from an EMBL/GenBank/DDBJ whole genome shotgun (WGS) entry which is preliminary data.</text>
</comment>
<evidence type="ECO:0000313" key="5">
    <source>
        <dbReference type="Proteomes" id="UP000816034"/>
    </source>
</evidence>
<protein>
    <recommendedName>
        <fullName evidence="6">Cystathionine gamma-synthase</fullName>
    </recommendedName>
</protein>
<dbReference type="GO" id="GO:0019346">
    <property type="term" value="P:transsulfuration"/>
    <property type="evidence" value="ECO:0007669"/>
    <property type="project" value="InterPro"/>
</dbReference>
<organism evidence="4 5">
    <name type="scientific">Naegleria lovaniensis</name>
    <name type="common">Amoeba</name>
    <dbReference type="NCBI Taxonomy" id="51637"/>
    <lineage>
        <taxon>Eukaryota</taxon>
        <taxon>Discoba</taxon>
        <taxon>Heterolobosea</taxon>
        <taxon>Tetramitia</taxon>
        <taxon>Eutetramitia</taxon>
        <taxon>Vahlkampfiidae</taxon>
        <taxon>Naegleria</taxon>
    </lineage>
</organism>
<evidence type="ECO:0000313" key="4">
    <source>
        <dbReference type="EMBL" id="KAG2386891.1"/>
    </source>
</evidence>
<dbReference type="RefSeq" id="XP_044550883.1">
    <property type="nucleotide sequence ID" value="XM_044691287.1"/>
</dbReference>
<dbReference type="EMBL" id="PYSW02000014">
    <property type="protein sequence ID" value="KAG2386891.1"/>
    <property type="molecule type" value="Genomic_DNA"/>
</dbReference>
<accession>A0AA88KMU9</accession>
<dbReference type="AlphaFoldDB" id="A0AA88KMU9"/>
<dbReference type="InterPro" id="IPR015422">
    <property type="entry name" value="PyrdxlP-dep_Trfase_small"/>
</dbReference>
<dbReference type="GO" id="GO:0016846">
    <property type="term" value="F:carbon-sulfur lyase activity"/>
    <property type="evidence" value="ECO:0007669"/>
    <property type="project" value="TreeGrafter"/>
</dbReference>
<dbReference type="InterPro" id="IPR000277">
    <property type="entry name" value="Cys/Met-Metab_PyrdxlP-dep_enz"/>
</dbReference>
<sequence length="128" mass="14411">MIMRRAISVSDEYFTFSFEATKRKIKRQARGARKRKLFIRKSGTAQKQMNGKGPGILSFELSSPEGARKLPQLLEIVEHATSLGGVESCIDYRFQWDKNTAPTLLRLSIGLESPKDLIADLKTALLKL</sequence>
<reference evidence="4 5" key="1">
    <citation type="journal article" date="2018" name="BMC Genomics">
        <title>The genome of Naegleria lovaniensis, the basis for a comparative approach to unravel pathogenicity factors of the human pathogenic amoeba N. fowleri.</title>
        <authorList>
            <person name="Liechti N."/>
            <person name="Schurch N."/>
            <person name="Bruggmann R."/>
            <person name="Wittwer M."/>
        </authorList>
    </citation>
    <scope>NUCLEOTIDE SEQUENCE [LARGE SCALE GENOMIC DNA]</scope>
    <source>
        <strain evidence="4 5">ATCC 30569</strain>
    </source>
</reference>
<comment type="cofactor">
    <cofactor evidence="1 3">
        <name>pyridoxal 5'-phosphate</name>
        <dbReference type="ChEBI" id="CHEBI:597326"/>
    </cofactor>
</comment>
<keyword evidence="2 3" id="KW-0663">Pyridoxal phosphate</keyword>
<keyword evidence="5" id="KW-1185">Reference proteome</keyword>
<dbReference type="PANTHER" id="PTHR11808">
    <property type="entry name" value="TRANS-SULFURATION ENZYME FAMILY MEMBER"/>
    <property type="match status" value="1"/>
</dbReference>
<dbReference type="Pfam" id="PF01053">
    <property type="entry name" value="Cys_Met_Meta_PP"/>
    <property type="match status" value="1"/>
</dbReference>
<dbReference type="GeneID" id="68094382"/>
<comment type="similarity">
    <text evidence="3">Belongs to the trans-sulfuration enzymes family.</text>
</comment>
<gene>
    <name evidence="4" type="ORF">C9374_001926</name>
</gene>